<keyword evidence="1" id="KW-1133">Transmembrane helix</keyword>
<comment type="caution">
    <text evidence="2">The sequence shown here is derived from an EMBL/GenBank/DDBJ whole genome shotgun (WGS) entry which is preliminary data.</text>
</comment>
<feature type="transmembrane region" description="Helical" evidence="1">
    <location>
        <begin position="221"/>
        <end position="245"/>
    </location>
</feature>
<feature type="transmembrane region" description="Helical" evidence="1">
    <location>
        <begin position="199"/>
        <end position="215"/>
    </location>
</feature>
<keyword evidence="1" id="KW-0472">Membrane</keyword>
<dbReference type="PANTHER" id="PTHR33802">
    <property type="entry name" value="SI:CH211-161H7.5-RELATED"/>
    <property type="match status" value="1"/>
</dbReference>
<evidence type="ECO:0000313" key="3">
    <source>
        <dbReference type="Proteomes" id="UP001223079"/>
    </source>
</evidence>
<dbReference type="Proteomes" id="UP001223079">
    <property type="component" value="Unassembled WGS sequence"/>
</dbReference>
<evidence type="ECO:0008006" key="4">
    <source>
        <dbReference type="Google" id="ProtNLM"/>
    </source>
</evidence>
<keyword evidence="1" id="KW-0812">Transmembrane</keyword>
<dbReference type="RefSeq" id="WP_307121425.1">
    <property type="nucleotide sequence ID" value="NZ_JAUSTM010000005.1"/>
</dbReference>
<dbReference type="PANTHER" id="PTHR33802:SF1">
    <property type="entry name" value="XK-RELATED PROTEIN"/>
    <property type="match status" value="1"/>
</dbReference>
<feature type="transmembrane region" description="Helical" evidence="1">
    <location>
        <begin position="144"/>
        <end position="165"/>
    </location>
</feature>
<feature type="transmembrane region" description="Helical" evidence="1">
    <location>
        <begin position="82"/>
        <end position="99"/>
    </location>
</feature>
<gene>
    <name evidence="2" type="ORF">J2S23_000761</name>
</gene>
<evidence type="ECO:0000256" key="1">
    <source>
        <dbReference type="SAM" id="Phobius"/>
    </source>
</evidence>
<feature type="transmembrane region" description="Helical" evidence="1">
    <location>
        <begin position="171"/>
        <end position="192"/>
    </location>
</feature>
<reference evidence="2 3" key="1">
    <citation type="submission" date="2023-07" db="EMBL/GenBank/DDBJ databases">
        <title>Genomic Encyclopedia of Type Strains, Phase IV (KMG-IV): sequencing the most valuable type-strain genomes for metagenomic binning, comparative biology and taxonomic classification.</title>
        <authorList>
            <person name="Goeker M."/>
        </authorList>
    </citation>
    <scope>NUCLEOTIDE SEQUENCE [LARGE SCALE GENOMIC DNA]</scope>
    <source>
        <strain evidence="2 3">DSM 105143</strain>
    </source>
</reference>
<sequence>MIKKSHYASIGLFLLSILLNALSSQGKLLPYTQAQISDRYNNVLAPDYFTFSIWGVIYLLFAVSLAYPFIKRKHPLKDIQQAIAPYNVMWILANIAWIICWSNNWLFLSLLVISFYLVVLVLINTKINAFTNSPALWLMRLTHGLHAGWLIAAWFANAMAFLVKLGVPGQGFIGVTLAIVMAIAIVGLAYLVQGQTQNPLTLLALIWAFAGIASKNAPSSLYTGASSVILVLSWLCIGLLIFFFLKAFASRTRRTY</sequence>
<accession>A0ABT9YR16</accession>
<feature type="transmembrane region" description="Helical" evidence="1">
    <location>
        <begin position="105"/>
        <end position="123"/>
    </location>
</feature>
<feature type="transmembrane region" description="Helical" evidence="1">
    <location>
        <begin position="48"/>
        <end position="70"/>
    </location>
</feature>
<proteinExistence type="predicted"/>
<protein>
    <recommendedName>
        <fullName evidence="4">Tryptophan-rich sensory protein</fullName>
    </recommendedName>
</protein>
<evidence type="ECO:0000313" key="2">
    <source>
        <dbReference type="EMBL" id="MDQ0222210.1"/>
    </source>
</evidence>
<dbReference type="EMBL" id="JAUSTM010000005">
    <property type="protein sequence ID" value="MDQ0222210.1"/>
    <property type="molecule type" value="Genomic_DNA"/>
</dbReference>
<keyword evidence="3" id="KW-1185">Reference proteome</keyword>
<organism evidence="2 3">
    <name type="scientific">Streptococcus moroccensis</name>
    <dbReference type="NCBI Taxonomy" id="1451356"/>
    <lineage>
        <taxon>Bacteria</taxon>
        <taxon>Bacillati</taxon>
        <taxon>Bacillota</taxon>
        <taxon>Bacilli</taxon>
        <taxon>Lactobacillales</taxon>
        <taxon>Streptococcaceae</taxon>
        <taxon>Streptococcus</taxon>
    </lineage>
</organism>
<name>A0ABT9YR16_9STRE</name>